<name>E4WR74_OIKDI</name>
<dbReference type="Proteomes" id="UP000001307">
    <property type="component" value="Unassembled WGS sequence"/>
</dbReference>
<evidence type="ECO:0000313" key="2">
    <source>
        <dbReference type="Proteomes" id="UP000001307"/>
    </source>
</evidence>
<accession>E4WR74</accession>
<dbReference type="InParanoid" id="E4WR74"/>
<protein>
    <submittedName>
        <fullName evidence="1">Uncharacterized protein</fullName>
    </submittedName>
</protein>
<keyword evidence="2" id="KW-1185">Reference proteome</keyword>
<dbReference type="EMBL" id="FN653015">
    <property type="protein sequence ID" value="CBY20255.1"/>
    <property type="molecule type" value="Genomic_DNA"/>
</dbReference>
<sequence>MQREGHYNQGTPRKEPRSVSNILCSTPTVSNPANLNRQCAIDLVEICFYHKNSLRGNFLFSL</sequence>
<dbReference type="AlphaFoldDB" id="E4WR74"/>
<proteinExistence type="predicted"/>
<reference evidence="1" key="1">
    <citation type="journal article" date="2010" name="Science">
        <title>Plasticity of animal genome architecture unmasked by rapid evolution of a pelagic tunicate.</title>
        <authorList>
            <person name="Denoeud F."/>
            <person name="Henriet S."/>
            <person name="Mungpakdee S."/>
            <person name="Aury J.M."/>
            <person name="Da Silva C."/>
            <person name="Brinkmann H."/>
            <person name="Mikhaleva J."/>
            <person name="Olsen L.C."/>
            <person name="Jubin C."/>
            <person name="Canestro C."/>
            <person name="Bouquet J.M."/>
            <person name="Danks G."/>
            <person name="Poulain J."/>
            <person name="Campsteijn C."/>
            <person name="Adamski M."/>
            <person name="Cross I."/>
            <person name="Yadetie F."/>
            <person name="Muffato M."/>
            <person name="Louis A."/>
            <person name="Butcher S."/>
            <person name="Tsagkogeorga G."/>
            <person name="Konrad A."/>
            <person name="Singh S."/>
            <person name="Jensen M.F."/>
            <person name="Cong E.H."/>
            <person name="Eikeseth-Otteraa H."/>
            <person name="Noel B."/>
            <person name="Anthouard V."/>
            <person name="Porcel B.M."/>
            <person name="Kachouri-Lafond R."/>
            <person name="Nishino A."/>
            <person name="Ugolini M."/>
            <person name="Chourrout P."/>
            <person name="Nishida H."/>
            <person name="Aasland R."/>
            <person name="Huzurbazar S."/>
            <person name="Westhof E."/>
            <person name="Delsuc F."/>
            <person name="Lehrach H."/>
            <person name="Reinhardt R."/>
            <person name="Weissenbach J."/>
            <person name="Roy S.W."/>
            <person name="Artiguenave F."/>
            <person name="Postlethwait J.H."/>
            <person name="Manak J.R."/>
            <person name="Thompson E.M."/>
            <person name="Jaillon O."/>
            <person name="Du Pasquier L."/>
            <person name="Boudinot P."/>
            <person name="Liberles D.A."/>
            <person name="Volff J.N."/>
            <person name="Philippe H."/>
            <person name="Lenhard B."/>
            <person name="Roest Crollius H."/>
            <person name="Wincker P."/>
            <person name="Chourrout D."/>
        </authorList>
    </citation>
    <scope>NUCLEOTIDE SEQUENCE [LARGE SCALE GENOMIC DNA]</scope>
</reference>
<organism evidence="1">
    <name type="scientific">Oikopleura dioica</name>
    <name type="common">Tunicate</name>
    <dbReference type="NCBI Taxonomy" id="34765"/>
    <lineage>
        <taxon>Eukaryota</taxon>
        <taxon>Metazoa</taxon>
        <taxon>Chordata</taxon>
        <taxon>Tunicata</taxon>
        <taxon>Appendicularia</taxon>
        <taxon>Copelata</taxon>
        <taxon>Oikopleuridae</taxon>
        <taxon>Oikopleura</taxon>
    </lineage>
</organism>
<evidence type="ECO:0000313" key="1">
    <source>
        <dbReference type="EMBL" id="CBY20255.1"/>
    </source>
</evidence>
<gene>
    <name evidence="1" type="ORF">GSOID_T00000242001</name>
</gene>